<dbReference type="EMBL" id="BMAO01006032">
    <property type="protein sequence ID" value="GFR05604.1"/>
    <property type="molecule type" value="Genomic_DNA"/>
</dbReference>
<name>A0A8X6LFT8_TRICU</name>
<accession>A0A8X6LFT8</accession>
<proteinExistence type="predicted"/>
<dbReference type="InterPro" id="IPR036875">
    <property type="entry name" value="Znf_CCHC_sf"/>
</dbReference>
<dbReference type="Proteomes" id="UP000887116">
    <property type="component" value="Unassembled WGS sequence"/>
</dbReference>
<dbReference type="GO" id="GO:0008270">
    <property type="term" value="F:zinc ion binding"/>
    <property type="evidence" value="ECO:0007669"/>
    <property type="project" value="InterPro"/>
</dbReference>
<sequence length="240" mass="27846">MKKKWTNPTVSSRNNASMNNLVNTREHKNRNNHQDFEKRRRHQCFECGSYDHFLLQCPKLKKYNSETINIVRSNSENASLDPCTIRGKVNGIEMPILRDTRASIDIICEKLIMPNMLTGENVWVQHILDEHMTCLPLAEVEIDCDRGHVITKAAVVRKQLDQGRYILGNQTIELLESDLGNNSLPRREMVSAIQTRSQRKKEAEKKSTSEANENDEMKLEENLTEDIEIFCLHLQKKRTQ</sequence>
<dbReference type="GO" id="GO:0003676">
    <property type="term" value="F:nucleic acid binding"/>
    <property type="evidence" value="ECO:0007669"/>
    <property type="project" value="InterPro"/>
</dbReference>
<dbReference type="AlphaFoldDB" id="A0A8X6LFT8"/>
<feature type="region of interest" description="Disordered" evidence="1">
    <location>
        <begin position="192"/>
        <end position="219"/>
    </location>
</feature>
<dbReference type="SUPFAM" id="SSF57756">
    <property type="entry name" value="Retrovirus zinc finger-like domains"/>
    <property type="match status" value="1"/>
</dbReference>
<evidence type="ECO:0008006" key="4">
    <source>
        <dbReference type="Google" id="ProtNLM"/>
    </source>
</evidence>
<comment type="caution">
    <text evidence="2">The sequence shown here is derived from an EMBL/GenBank/DDBJ whole genome shotgun (WGS) entry which is preliminary data.</text>
</comment>
<gene>
    <name evidence="2" type="primary">AVEN_140347_1</name>
    <name evidence="2" type="ORF">TNCT_144781</name>
</gene>
<evidence type="ECO:0000313" key="2">
    <source>
        <dbReference type="EMBL" id="GFR05604.1"/>
    </source>
</evidence>
<dbReference type="PANTHER" id="PTHR46888">
    <property type="entry name" value="ZINC KNUCKLE DOMAINCONTAINING PROTEIN-RELATED"/>
    <property type="match status" value="1"/>
</dbReference>
<reference evidence="2" key="1">
    <citation type="submission" date="2020-07" db="EMBL/GenBank/DDBJ databases">
        <title>Multicomponent nature underlies the extraordinary mechanical properties of spider dragline silk.</title>
        <authorList>
            <person name="Kono N."/>
            <person name="Nakamura H."/>
            <person name="Mori M."/>
            <person name="Yoshida Y."/>
            <person name="Ohtoshi R."/>
            <person name="Malay A.D."/>
            <person name="Moran D.A.P."/>
            <person name="Tomita M."/>
            <person name="Numata K."/>
            <person name="Arakawa K."/>
        </authorList>
    </citation>
    <scope>NUCLEOTIDE SEQUENCE</scope>
</reference>
<keyword evidence="3" id="KW-1185">Reference proteome</keyword>
<evidence type="ECO:0000313" key="3">
    <source>
        <dbReference type="Proteomes" id="UP000887116"/>
    </source>
</evidence>
<feature type="region of interest" description="Disordered" evidence="1">
    <location>
        <begin position="1"/>
        <end position="35"/>
    </location>
</feature>
<dbReference type="PANTHER" id="PTHR46888:SF1">
    <property type="entry name" value="RIBONUCLEASE H"/>
    <property type="match status" value="1"/>
</dbReference>
<feature type="compositionally biased region" description="Polar residues" evidence="1">
    <location>
        <begin position="1"/>
        <end position="23"/>
    </location>
</feature>
<dbReference type="OrthoDB" id="6430750at2759"/>
<organism evidence="2 3">
    <name type="scientific">Trichonephila clavata</name>
    <name type="common">Joro spider</name>
    <name type="synonym">Nephila clavata</name>
    <dbReference type="NCBI Taxonomy" id="2740835"/>
    <lineage>
        <taxon>Eukaryota</taxon>
        <taxon>Metazoa</taxon>
        <taxon>Ecdysozoa</taxon>
        <taxon>Arthropoda</taxon>
        <taxon>Chelicerata</taxon>
        <taxon>Arachnida</taxon>
        <taxon>Araneae</taxon>
        <taxon>Araneomorphae</taxon>
        <taxon>Entelegynae</taxon>
        <taxon>Araneoidea</taxon>
        <taxon>Nephilidae</taxon>
        <taxon>Trichonephila</taxon>
    </lineage>
</organism>
<protein>
    <recommendedName>
        <fullName evidence="4">CCHC-type domain-containing protein</fullName>
    </recommendedName>
</protein>
<evidence type="ECO:0000256" key="1">
    <source>
        <dbReference type="SAM" id="MobiDB-lite"/>
    </source>
</evidence>